<dbReference type="Proteomes" id="UP000326936">
    <property type="component" value="Chromosome"/>
</dbReference>
<dbReference type="KEGG" id="vaq:FIV01_08005"/>
<evidence type="ECO:0000313" key="3">
    <source>
        <dbReference type="Proteomes" id="UP000326936"/>
    </source>
</evidence>
<keyword evidence="3" id="KW-1185">Reference proteome</keyword>
<sequence length="144" mass="16238" precursor="true">MRLCNLAFALSILSFTACATTFEQALVSYGDKLTECNSIAKTNNKPFPVNDWFNSLSTQDKKNVVLFISMDNRESCSQKERQNLLDTAHSATPEQLKHIKLLVKNGNQNEFIKLLDINEIDKIQSTYSAPFDSLKIGDELGLFE</sequence>
<evidence type="ECO:0008006" key="4">
    <source>
        <dbReference type="Google" id="ProtNLM"/>
    </source>
</evidence>
<dbReference type="OrthoDB" id="5872724at2"/>
<feature type="signal peptide" evidence="1">
    <location>
        <begin position="1"/>
        <end position="19"/>
    </location>
</feature>
<dbReference type="AlphaFoldDB" id="A0A5P9CJ59"/>
<protein>
    <recommendedName>
        <fullName evidence="4">Lipoprotein</fullName>
    </recommendedName>
</protein>
<dbReference type="EMBL" id="CP045350">
    <property type="protein sequence ID" value="QFT26369.1"/>
    <property type="molecule type" value="Genomic_DNA"/>
</dbReference>
<gene>
    <name evidence="2" type="ORF">FIV01_08005</name>
</gene>
<keyword evidence="1" id="KW-0732">Signal</keyword>
<dbReference type="PROSITE" id="PS51257">
    <property type="entry name" value="PROKAR_LIPOPROTEIN"/>
    <property type="match status" value="1"/>
</dbReference>
<dbReference type="RefSeq" id="WP_152430523.1">
    <property type="nucleotide sequence ID" value="NZ_CBCSDK010000004.1"/>
</dbReference>
<proteinExistence type="predicted"/>
<name>A0A5P9CJ59_9VIBR</name>
<evidence type="ECO:0000256" key="1">
    <source>
        <dbReference type="SAM" id="SignalP"/>
    </source>
</evidence>
<reference evidence="2 3" key="1">
    <citation type="submission" date="2019-10" db="EMBL/GenBank/DDBJ databases">
        <title>Complete genome sequence of Vibrio sp. strain THAF100, isolated from non-filtered water from the water column of tank 6 of a marine aquarium containing stony-coral fragments. Water maintained at 26 degree C.</title>
        <authorList>
            <person name="Ruckert C."/>
            <person name="Franco A."/>
            <person name="Kalinowski J."/>
            <person name="Glaeser S."/>
        </authorList>
    </citation>
    <scope>NUCLEOTIDE SEQUENCE [LARGE SCALE GENOMIC DNA]</scope>
    <source>
        <strain evidence="2 3">THAF100</strain>
    </source>
</reference>
<feature type="chain" id="PRO_5025052511" description="Lipoprotein" evidence="1">
    <location>
        <begin position="20"/>
        <end position="144"/>
    </location>
</feature>
<accession>A0A5P9CJ59</accession>
<organism evidence="2 3">
    <name type="scientific">Vibrio aquimaris</name>
    <dbReference type="NCBI Taxonomy" id="2587862"/>
    <lineage>
        <taxon>Bacteria</taxon>
        <taxon>Pseudomonadati</taxon>
        <taxon>Pseudomonadota</taxon>
        <taxon>Gammaproteobacteria</taxon>
        <taxon>Vibrionales</taxon>
        <taxon>Vibrionaceae</taxon>
        <taxon>Vibrio</taxon>
    </lineage>
</organism>
<evidence type="ECO:0000313" key="2">
    <source>
        <dbReference type="EMBL" id="QFT26369.1"/>
    </source>
</evidence>